<proteinExistence type="predicted"/>
<accession>A0A448WFW0</accession>
<sequence length="55" mass="6238">MPKPGHLCRRRRQGQLPLLGRIHRIPMPTWSVSISFPSKGCGRNVHPLKPNLTSK</sequence>
<evidence type="ECO:0000313" key="1">
    <source>
        <dbReference type="EMBL" id="VEL10780.1"/>
    </source>
</evidence>
<reference evidence="1" key="1">
    <citation type="submission" date="2018-11" db="EMBL/GenBank/DDBJ databases">
        <authorList>
            <consortium name="Pathogen Informatics"/>
        </authorList>
    </citation>
    <scope>NUCLEOTIDE SEQUENCE</scope>
</reference>
<organism evidence="1 2">
    <name type="scientific">Protopolystoma xenopodis</name>
    <dbReference type="NCBI Taxonomy" id="117903"/>
    <lineage>
        <taxon>Eukaryota</taxon>
        <taxon>Metazoa</taxon>
        <taxon>Spiralia</taxon>
        <taxon>Lophotrochozoa</taxon>
        <taxon>Platyhelminthes</taxon>
        <taxon>Monogenea</taxon>
        <taxon>Polyopisthocotylea</taxon>
        <taxon>Polystomatidea</taxon>
        <taxon>Polystomatidae</taxon>
        <taxon>Protopolystoma</taxon>
    </lineage>
</organism>
<gene>
    <name evidence="1" type="ORF">PXEA_LOCUS4220</name>
</gene>
<comment type="caution">
    <text evidence="1">The sequence shown here is derived from an EMBL/GenBank/DDBJ whole genome shotgun (WGS) entry which is preliminary data.</text>
</comment>
<protein>
    <submittedName>
        <fullName evidence="1">Uncharacterized protein</fullName>
    </submittedName>
</protein>
<dbReference type="Proteomes" id="UP000784294">
    <property type="component" value="Unassembled WGS sequence"/>
</dbReference>
<dbReference type="EMBL" id="CAAALY010009914">
    <property type="protein sequence ID" value="VEL10780.1"/>
    <property type="molecule type" value="Genomic_DNA"/>
</dbReference>
<keyword evidence="2" id="KW-1185">Reference proteome</keyword>
<dbReference type="AlphaFoldDB" id="A0A448WFW0"/>
<name>A0A448WFW0_9PLAT</name>
<evidence type="ECO:0000313" key="2">
    <source>
        <dbReference type="Proteomes" id="UP000784294"/>
    </source>
</evidence>